<name>A0A502FF66_9SPHN</name>
<comment type="caution">
    <text evidence="2">The sequence shown here is derived from an EMBL/GenBank/DDBJ whole genome shotgun (WGS) entry which is preliminary data.</text>
</comment>
<sequence>MDASGGLLSVIIGTEGARTLQHALFDVPPDTRLLDIGQLGLASLVVLPIGGLILIGLSLASQARKRRLIDAVEANALHGVACRYAVAWLFLARRSSPTGSKPRLGLKHHMPR</sequence>
<dbReference type="AlphaFoldDB" id="A0A502FF66"/>
<evidence type="ECO:0000313" key="3">
    <source>
        <dbReference type="Proteomes" id="UP000319931"/>
    </source>
</evidence>
<keyword evidence="1" id="KW-1133">Transmembrane helix</keyword>
<evidence type="ECO:0000313" key="2">
    <source>
        <dbReference type="EMBL" id="TPG48038.1"/>
    </source>
</evidence>
<protein>
    <submittedName>
        <fullName evidence="2">Uncharacterized protein</fullName>
    </submittedName>
</protein>
<proteinExistence type="predicted"/>
<organism evidence="2 3">
    <name type="scientific">Sphingomonas glacialis</name>
    <dbReference type="NCBI Taxonomy" id="658225"/>
    <lineage>
        <taxon>Bacteria</taxon>
        <taxon>Pseudomonadati</taxon>
        <taxon>Pseudomonadota</taxon>
        <taxon>Alphaproteobacteria</taxon>
        <taxon>Sphingomonadales</taxon>
        <taxon>Sphingomonadaceae</taxon>
        <taxon>Sphingomonas</taxon>
    </lineage>
</organism>
<keyword evidence="1" id="KW-0812">Transmembrane</keyword>
<evidence type="ECO:0000256" key="1">
    <source>
        <dbReference type="SAM" id="Phobius"/>
    </source>
</evidence>
<keyword evidence="3" id="KW-1185">Reference proteome</keyword>
<accession>A0A502FF66</accession>
<dbReference type="Proteomes" id="UP000319931">
    <property type="component" value="Unassembled WGS sequence"/>
</dbReference>
<keyword evidence="1" id="KW-0472">Membrane</keyword>
<gene>
    <name evidence="2" type="ORF">EAH76_21720</name>
</gene>
<reference evidence="2 3" key="1">
    <citation type="journal article" date="2019" name="Environ. Microbiol.">
        <title>Species interactions and distinct microbial communities in high Arctic permafrost affected cryosols are associated with the CH4 and CO2 gas fluxes.</title>
        <authorList>
            <person name="Altshuler I."/>
            <person name="Hamel J."/>
            <person name="Turney S."/>
            <person name="Magnuson E."/>
            <person name="Levesque R."/>
            <person name="Greer C."/>
            <person name="Whyte L.G."/>
        </authorList>
    </citation>
    <scope>NUCLEOTIDE SEQUENCE [LARGE SCALE GENOMIC DNA]</scope>
    <source>
        <strain evidence="2 3">E6.1</strain>
    </source>
</reference>
<feature type="transmembrane region" description="Helical" evidence="1">
    <location>
        <begin position="39"/>
        <end position="60"/>
    </location>
</feature>
<dbReference type="EMBL" id="RCZC01000010">
    <property type="protein sequence ID" value="TPG48038.1"/>
    <property type="molecule type" value="Genomic_DNA"/>
</dbReference>